<dbReference type="InterPro" id="IPR010982">
    <property type="entry name" value="Lambda_DNA-bd_dom_sf"/>
</dbReference>
<proteinExistence type="predicted"/>
<evidence type="ECO:0000313" key="3">
    <source>
        <dbReference type="Proteomes" id="UP001595715"/>
    </source>
</evidence>
<dbReference type="EMBL" id="JBHSAM010000036">
    <property type="protein sequence ID" value="MFC4103625.1"/>
    <property type="molecule type" value="Genomic_DNA"/>
</dbReference>
<dbReference type="Gene3D" id="1.10.260.40">
    <property type="entry name" value="lambda repressor-like DNA-binding domains"/>
    <property type="match status" value="1"/>
</dbReference>
<keyword evidence="3" id="KW-1185">Reference proteome</keyword>
<feature type="domain" description="HTH cro/C1-type" evidence="1">
    <location>
        <begin position="9"/>
        <end position="65"/>
    </location>
</feature>
<protein>
    <submittedName>
        <fullName evidence="2">Helix-turn-helix domain-containing protein</fullName>
    </submittedName>
</protein>
<gene>
    <name evidence="2" type="ORF">ACFOZ8_28805</name>
</gene>
<dbReference type="Proteomes" id="UP001595715">
    <property type="component" value="Unassembled WGS sequence"/>
</dbReference>
<sequence>MKVRVVTKVDQLLVAKNMTQIKLAELTELRPSTISEIVRGTRSVINKDHIAKIAEVLGIEDISEIIELQITE</sequence>
<organism evidence="2 3">
    <name type="scientific">Paenibacillus xanthanilyticus</name>
    <dbReference type="NCBI Taxonomy" id="1783531"/>
    <lineage>
        <taxon>Bacteria</taxon>
        <taxon>Bacillati</taxon>
        <taxon>Bacillota</taxon>
        <taxon>Bacilli</taxon>
        <taxon>Bacillales</taxon>
        <taxon>Paenibacillaceae</taxon>
        <taxon>Paenibacillus</taxon>
    </lineage>
</organism>
<dbReference type="SUPFAM" id="SSF47413">
    <property type="entry name" value="lambda repressor-like DNA-binding domains"/>
    <property type="match status" value="1"/>
</dbReference>
<accession>A0ABV8KC58</accession>
<name>A0ABV8KC58_9BACL</name>
<dbReference type="RefSeq" id="WP_377722207.1">
    <property type="nucleotide sequence ID" value="NZ_JBHSAM010000036.1"/>
</dbReference>
<dbReference type="PROSITE" id="PS50943">
    <property type="entry name" value="HTH_CROC1"/>
    <property type="match status" value="1"/>
</dbReference>
<evidence type="ECO:0000259" key="1">
    <source>
        <dbReference type="PROSITE" id="PS50943"/>
    </source>
</evidence>
<evidence type="ECO:0000313" key="2">
    <source>
        <dbReference type="EMBL" id="MFC4103625.1"/>
    </source>
</evidence>
<dbReference type="SMART" id="SM00530">
    <property type="entry name" value="HTH_XRE"/>
    <property type="match status" value="1"/>
</dbReference>
<dbReference type="InterPro" id="IPR001387">
    <property type="entry name" value="Cro/C1-type_HTH"/>
</dbReference>
<reference evidence="3" key="1">
    <citation type="journal article" date="2019" name="Int. J. Syst. Evol. Microbiol.">
        <title>The Global Catalogue of Microorganisms (GCM) 10K type strain sequencing project: providing services to taxonomists for standard genome sequencing and annotation.</title>
        <authorList>
            <consortium name="The Broad Institute Genomics Platform"/>
            <consortium name="The Broad Institute Genome Sequencing Center for Infectious Disease"/>
            <person name="Wu L."/>
            <person name="Ma J."/>
        </authorList>
    </citation>
    <scope>NUCLEOTIDE SEQUENCE [LARGE SCALE GENOMIC DNA]</scope>
    <source>
        <strain evidence="3">IBRC-M 10987</strain>
    </source>
</reference>
<comment type="caution">
    <text evidence="2">The sequence shown here is derived from an EMBL/GenBank/DDBJ whole genome shotgun (WGS) entry which is preliminary data.</text>
</comment>
<dbReference type="Pfam" id="PF01381">
    <property type="entry name" value="HTH_3"/>
    <property type="match status" value="1"/>
</dbReference>
<dbReference type="CDD" id="cd00093">
    <property type="entry name" value="HTH_XRE"/>
    <property type="match status" value="1"/>
</dbReference>